<keyword evidence="7" id="KW-1185">Reference proteome</keyword>
<protein>
    <submittedName>
        <fullName evidence="6">PhoH family protein</fullName>
    </submittedName>
</protein>
<dbReference type="InterPro" id="IPR003714">
    <property type="entry name" value="PhoH"/>
</dbReference>
<dbReference type="InterPro" id="IPR004044">
    <property type="entry name" value="KH_dom_type_2"/>
</dbReference>
<dbReference type="GO" id="GO:0005829">
    <property type="term" value="C:cytosol"/>
    <property type="evidence" value="ECO:0007669"/>
    <property type="project" value="TreeGrafter"/>
</dbReference>
<dbReference type="KEGG" id="pfm:Pyrfu_1030"/>
<dbReference type="AlphaFoldDB" id="G0EES6"/>
<dbReference type="GO" id="GO:0003723">
    <property type="term" value="F:RNA binding"/>
    <property type="evidence" value="ECO:0007669"/>
    <property type="project" value="UniProtKB-UniRule"/>
</dbReference>
<evidence type="ECO:0000313" key="7">
    <source>
        <dbReference type="Proteomes" id="UP000001037"/>
    </source>
</evidence>
<dbReference type="HOGENOM" id="CLU_730800_0_0_2"/>
<dbReference type="RefSeq" id="WP_014026575.1">
    <property type="nucleotide sequence ID" value="NC_015931.1"/>
</dbReference>
<dbReference type="InParanoid" id="G0EES6"/>
<gene>
    <name evidence="6" type="ordered locus">Pyrfu_1030</name>
</gene>
<dbReference type="Gene3D" id="3.40.50.300">
    <property type="entry name" value="P-loop containing nucleotide triphosphate hydrolases"/>
    <property type="match status" value="1"/>
</dbReference>
<dbReference type="GeneID" id="11139506"/>
<dbReference type="Pfam" id="PF02562">
    <property type="entry name" value="PhoH"/>
    <property type="match status" value="1"/>
</dbReference>
<evidence type="ECO:0000313" key="6">
    <source>
        <dbReference type="EMBL" id="AEM38898.1"/>
    </source>
</evidence>
<keyword evidence="3" id="KW-0694">RNA-binding</keyword>
<dbReference type="InterPro" id="IPR027417">
    <property type="entry name" value="P-loop_NTPase"/>
</dbReference>
<dbReference type="eggNOG" id="arCOG04325">
    <property type="taxonomic scope" value="Archaea"/>
</dbReference>
<dbReference type="Pfam" id="PF07650">
    <property type="entry name" value="KH_2"/>
    <property type="match status" value="1"/>
</dbReference>
<sequence>MRTWRGVEEMGALLEKLKPMSDGQKEMLEALTSDEYEIIGLFGPTGTGKSLFSVLTGLDAVLEGRYKRLIISRPVVDVVTGKELTAQELGPQYYEFVSAYLRDILGEFIEWKEVEKLIQEGKVMFADTHYLRGRTFDDAIIFLDDAQNVPPETSVEIMMRIGRNSKFIIAGDPVFQKPPHMEKDGATMIREVLLGEEKAKVVDLGFKDIVRPGARRGIRLLLELRMRNRPLNDVEKRIMESAKVHAPDADVITVVEFVEEKKRFEIKSEHVPDALIIVKEGYLGRLVGRGGERIEKIEEDTELRLRAVELTSDLRSSFINMIRAIHPTSWIYKHIEDVDFKGPELAIWVRSDEFGAFVGQRGFYVKFVDSVFKKLMGVGIRAFEVAEEEEEGRRRRRRR</sequence>
<dbReference type="Proteomes" id="UP000001037">
    <property type="component" value="Chromosome"/>
</dbReference>
<proteinExistence type="predicted"/>
<accession>G0EES6</accession>
<dbReference type="STRING" id="694429.Pyrfu_1030"/>
<reference evidence="6 7" key="1">
    <citation type="journal article" date="2011" name="Stand. Genomic Sci.">
        <title>Complete genome sequence of the hyperthermophilic chemolithoautotroph Pyrolobus fumarii type strain (1A).</title>
        <authorList>
            <person name="Anderson I."/>
            <person name="Goker M."/>
            <person name="Nolan M."/>
            <person name="Lucas S."/>
            <person name="Hammon N."/>
            <person name="Deshpande S."/>
            <person name="Cheng J.F."/>
            <person name="Tapia R."/>
            <person name="Han C."/>
            <person name="Goodwin L."/>
            <person name="Pitluck S."/>
            <person name="Huntemann M."/>
            <person name="Liolios K."/>
            <person name="Ivanova N."/>
            <person name="Pagani I."/>
            <person name="Mavromatis K."/>
            <person name="Ovchinikova G."/>
            <person name="Pati A."/>
            <person name="Chen A."/>
            <person name="Palaniappan K."/>
            <person name="Land M."/>
            <person name="Hauser L."/>
            <person name="Brambilla E.M."/>
            <person name="Huber H."/>
            <person name="Yasawong M."/>
            <person name="Rohde M."/>
            <person name="Spring S."/>
            <person name="Abt B."/>
            <person name="Sikorski J."/>
            <person name="Wirth R."/>
            <person name="Detter J.C."/>
            <person name="Woyke T."/>
            <person name="Bristow J."/>
            <person name="Eisen J.A."/>
            <person name="Markowitz V."/>
            <person name="Hugenholtz P."/>
            <person name="Kyrpides N.C."/>
            <person name="Klenk H.P."/>
            <person name="Lapidus A."/>
        </authorList>
    </citation>
    <scope>NUCLEOTIDE SEQUENCE [LARGE SCALE GENOMIC DNA]</scope>
    <source>
        <strain evidence="7">DSM 11204 / 1A</strain>
    </source>
</reference>
<evidence type="ECO:0000256" key="3">
    <source>
        <dbReference type="PROSITE-ProRule" id="PRU00117"/>
    </source>
</evidence>
<name>G0EES6_PYRF1</name>
<organism evidence="6 7">
    <name type="scientific">Pyrolobus fumarii (strain DSM 11204 / 1A)</name>
    <dbReference type="NCBI Taxonomy" id="694429"/>
    <lineage>
        <taxon>Archaea</taxon>
        <taxon>Thermoproteota</taxon>
        <taxon>Thermoprotei</taxon>
        <taxon>Desulfurococcales</taxon>
        <taxon>Pyrodictiaceae</taxon>
        <taxon>Pyrolobus</taxon>
    </lineage>
</organism>
<keyword evidence="2" id="KW-0067">ATP-binding</keyword>
<evidence type="ECO:0000259" key="4">
    <source>
        <dbReference type="Pfam" id="PF02562"/>
    </source>
</evidence>
<dbReference type="GO" id="GO:0005524">
    <property type="term" value="F:ATP binding"/>
    <property type="evidence" value="ECO:0007669"/>
    <property type="project" value="UniProtKB-KW"/>
</dbReference>
<dbReference type="SUPFAM" id="SSF52540">
    <property type="entry name" value="P-loop containing nucleoside triphosphate hydrolases"/>
    <property type="match status" value="1"/>
</dbReference>
<dbReference type="PROSITE" id="PS50084">
    <property type="entry name" value="KH_TYPE_1"/>
    <property type="match status" value="1"/>
</dbReference>
<dbReference type="PANTHER" id="PTHR30473:SF2">
    <property type="entry name" value="PIN DOMAIN-CONTAINING PROTEIN"/>
    <property type="match status" value="1"/>
</dbReference>
<evidence type="ECO:0000256" key="2">
    <source>
        <dbReference type="ARBA" id="ARBA00022840"/>
    </source>
</evidence>
<evidence type="ECO:0000259" key="5">
    <source>
        <dbReference type="Pfam" id="PF07650"/>
    </source>
</evidence>
<dbReference type="PANTHER" id="PTHR30473">
    <property type="entry name" value="PROTEIN PHOH"/>
    <property type="match status" value="1"/>
</dbReference>
<keyword evidence="1" id="KW-0547">Nucleotide-binding</keyword>
<evidence type="ECO:0000256" key="1">
    <source>
        <dbReference type="ARBA" id="ARBA00022741"/>
    </source>
</evidence>
<feature type="domain" description="KH type-2" evidence="5">
    <location>
        <begin position="258"/>
        <end position="309"/>
    </location>
</feature>
<dbReference type="EMBL" id="CP002838">
    <property type="protein sequence ID" value="AEM38898.1"/>
    <property type="molecule type" value="Genomic_DNA"/>
</dbReference>
<feature type="domain" description="PhoH-like protein" evidence="4">
    <location>
        <begin position="17"/>
        <end position="220"/>
    </location>
</feature>
<dbReference type="InterPro" id="IPR051451">
    <property type="entry name" value="PhoH2-like"/>
</dbReference>